<reference evidence="10" key="1">
    <citation type="journal article" date="2024" name="FEMS Microbiol. Lett.">
        <title>Genomic insights into Spiroplasma endosymbionts that induce male-killing and protective phenotypes in the pea aphid.</title>
        <authorList>
            <person name="Arai H."/>
            <person name="Legeai F."/>
            <person name="Kageyama D."/>
            <person name="Sugio A."/>
            <person name="Simon J.C."/>
        </authorList>
    </citation>
    <scope>NUCLEOTIDE SEQUENCE [LARGE SCALE GENOMIC DNA]</scope>
    <source>
        <strain evidence="10">sAp269</strain>
    </source>
</reference>
<dbReference type="InterPro" id="IPR002123">
    <property type="entry name" value="Plipid/glycerol_acylTrfase"/>
</dbReference>
<comment type="pathway">
    <text evidence="1">Lipid metabolism.</text>
</comment>
<comment type="catalytic activity">
    <reaction evidence="7">
        <text>a 1-acyl-sn-glycero-3-phosphate + an acyl-CoA = a 1,2-diacyl-sn-glycero-3-phosphate + CoA</text>
        <dbReference type="Rhea" id="RHEA:19709"/>
        <dbReference type="ChEBI" id="CHEBI:57287"/>
        <dbReference type="ChEBI" id="CHEBI:57970"/>
        <dbReference type="ChEBI" id="CHEBI:58342"/>
        <dbReference type="ChEBI" id="CHEBI:58608"/>
        <dbReference type="EC" id="2.3.1.51"/>
    </reaction>
</comment>
<comment type="similarity">
    <text evidence="2 7">Belongs to the 1-acyl-sn-glycerol-3-phosphate acyltransferase family.</text>
</comment>
<accession>A0ABN7BUP6</accession>
<dbReference type="PANTHER" id="PTHR10434">
    <property type="entry name" value="1-ACYL-SN-GLYCEROL-3-PHOSPHATE ACYLTRANSFERASE"/>
    <property type="match status" value="1"/>
</dbReference>
<evidence type="ECO:0000256" key="7">
    <source>
        <dbReference type="RuleBase" id="RU361267"/>
    </source>
</evidence>
<keyword evidence="6 7" id="KW-0012">Acyltransferase</keyword>
<evidence type="ECO:0000259" key="8">
    <source>
        <dbReference type="SMART" id="SM00563"/>
    </source>
</evidence>
<dbReference type="SMART" id="SM00563">
    <property type="entry name" value="PlsC"/>
    <property type="match status" value="1"/>
</dbReference>
<evidence type="ECO:0000313" key="9">
    <source>
        <dbReference type="EMBL" id="BET37952.1"/>
    </source>
</evidence>
<sequence>MNIWKAILTWPYLLQTYSKSGSMTRKVLKDPSLVSEAKRYIWLKKRVRYIKWLYNIKLTVHNIENWPKRKGCVMVANHQSNFDPLLVLSVNDYSLYAPLGFIAKEELKKSHLARRFIFLIDVLFIDRNNPRTAVTAFQEAKELIRIPRTMMIFPEGTRSHQQEMQEFKAGAFNMAYQSYVPIIPVTIINSYQIFDRKYKGKKDIHLIFHKLIEPSEFIKLSTDVLSKQVFNIIEKGIDDFNNNKI</sequence>
<evidence type="ECO:0000256" key="4">
    <source>
        <dbReference type="ARBA" id="ARBA00022679"/>
    </source>
</evidence>
<keyword evidence="3 7" id="KW-0444">Lipid biosynthesis</keyword>
<name>A0ABN7BUP6_9MOLU</name>
<gene>
    <name evidence="9" type="ORF">SAP269_05410</name>
</gene>
<proteinExistence type="inferred from homology"/>
<keyword evidence="10" id="KW-1185">Reference proteome</keyword>
<evidence type="ECO:0000256" key="1">
    <source>
        <dbReference type="ARBA" id="ARBA00005189"/>
    </source>
</evidence>
<organism evidence="9 10">
    <name type="scientific">Spiroplasma ixodetis</name>
    <dbReference type="NCBI Taxonomy" id="2141"/>
    <lineage>
        <taxon>Bacteria</taxon>
        <taxon>Bacillati</taxon>
        <taxon>Mycoplasmatota</taxon>
        <taxon>Mollicutes</taxon>
        <taxon>Entomoplasmatales</taxon>
        <taxon>Spiroplasmataceae</taxon>
        <taxon>Spiroplasma</taxon>
    </lineage>
</organism>
<keyword evidence="4 7" id="KW-0808">Transferase</keyword>
<dbReference type="PANTHER" id="PTHR10434:SF64">
    <property type="entry name" value="1-ACYL-SN-GLYCEROL-3-PHOSPHATE ACYLTRANSFERASE-RELATED"/>
    <property type="match status" value="1"/>
</dbReference>
<dbReference type="InterPro" id="IPR004552">
    <property type="entry name" value="AGP_acyltrans"/>
</dbReference>
<dbReference type="CDD" id="cd07989">
    <property type="entry name" value="LPLAT_AGPAT-like"/>
    <property type="match status" value="1"/>
</dbReference>
<dbReference type="SUPFAM" id="SSF69593">
    <property type="entry name" value="Glycerol-3-phosphate (1)-acyltransferase"/>
    <property type="match status" value="1"/>
</dbReference>
<keyword evidence="7" id="KW-1208">Phospholipid metabolism</keyword>
<evidence type="ECO:0000256" key="5">
    <source>
        <dbReference type="ARBA" id="ARBA00023098"/>
    </source>
</evidence>
<dbReference type="EMBL" id="AP028955">
    <property type="protein sequence ID" value="BET37952.1"/>
    <property type="molecule type" value="Genomic_DNA"/>
</dbReference>
<dbReference type="Proteomes" id="UP001473424">
    <property type="component" value="Chromosome"/>
</dbReference>
<evidence type="ECO:0000256" key="3">
    <source>
        <dbReference type="ARBA" id="ARBA00022516"/>
    </source>
</evidence>
<comment type="domain">
    <text evidence="7">The HXXXXD motif is essential for acyltransferase activity and may constitute the binding site for the phosphate moiety of the glycerol-3-phosphate.</text>
</comment>
<dbReference type="Pfam" id="PF01553">
    <property type="entry name" value="Acyltransferase"/>
    <property type="match status" value="1"/>
</dbReference>
<keyword evidence="7" id="KW-0594">Phospholipid biosynthesis</keyword>
<evidence type="ECO:0000256" key="2">
    <source>
        <dbReference type="ARBA" id="ARBA00008655"/>
    </source>
</evidence>
<dbReference type="EC" id="2.3.1.51" evidence="7"/>
<evidence type="ECO:0000313" key="10">
    <source>
        <dbReference type="Proteomes" id="UP001473424"/>
    </source>
</evidence>
<dbReference type="NCBIfam" id="TIGR00530">
    <property type="entry name" value="AGP_acyltrn"/>
    <property type="match status" value="1"/>
</dbReference>
<protein>
    <recommendedName>
        <fullName evidence="7">1-acyl-sn-glycerol-3-phosphate acyltransferase</fullName>
        <ecNumber evidence="7">2.3.1.51</ecNumber>
    </recommendedName>
</protein>
<evidence type="ECO:0000256" key="6">
    <source>
        <dbReference type="ARBA" id="ARBA00023315"/>
    </source>
</evidence>
<keyword evidence="5 7" id="KW-0443">Lipid metabolism</keyword>
<dbReference type="GO" id="GO:0016746">
    <property type="term" value="F:acyltransferase activity"/>
    <property type="evidence" value="ECO:0007669"/>
    <property type="project" value="UniProtKB-KW"/>
</dbReference>
<feature type="domain" description="Phospholipid/glycerol acyltransferase" evidence="8">
    <location>
        <begin position="72"/>
        <end position="190"/>
    </location>
</feature>